<proteinExistence type="predicted"/>
<protein>
    <submittedName>
        <fullName evidence="1">Uncharacterized protein</fullName>
    </submittedName>
</protein>
<dbReference type="EMBL" id="HBUF01567116">
    <property type="protein sequence ID" value="CAG6764978.1"/>
    <property type="molecule type" value="Transcribed_RNA"/>
</dbReference>
<organism evidence="1">
    <name type="scientific">Cacopsylla melanoneura</name>
    <dbReference type="NCBI Taxonomy" id="428564"/>
    <lineage>
        <taxon>Eukaryota</taxon>
        <taxon>Metazoa</taxon>
        <taxon>Ecdysozoa</taxon>
        <taxon>Arthropoda</taxon>
        <taxon>Hexapoda</taxon>
        <taxon>Insecta</taxon>
        <taxon>Pterygota</taxon>
        <taxon>Neoptera</taxon>
        <taxon>Paraneoptera</taxon>
        <taxon>Hemiptera</taxon>
        <taxon>Sternorrhyncha</taxon>
        <taxon>Psylloidea</taxon>
        <taxon>Psyllidae</taxon>
        <taxon>Psyllinae</taxon>
        <taxon>Cacopsylla</taxon>
    </lineage>
</organism>
<dbReference type="EMBL" id="HBUF01221205">
    <property type="protein sequence ID" value="CAG6669492.1"/>
    <property type="molecule type" value="Transcribed_RNA"/>
</dbReference>
<evidence type="ECO:0000313" key="1">
    <source>
        <dbReference type="EMBL" id="CAG6764979.1"/>
    </source>
</evidence>
<name>A0A8D9AGR0_9HEMI</name>
<dbReference type="EMBL" id="HBUF01360312">
    <property type="protein sequence ID" value="CAG6720313.1"/>
    <property type="molecule type" value="Transcribed_RNA"/>
</dbReference>
<dbReference type="EMBL" id="HBUF01047320">
    <property type="protein sequence ID" value="CAG6620256.1"/>
    <property type="molecule type" value="Transcribed_RNA"/>
</dbReference>
<sequence>MYHHTQYFDQDLFAIAHYMLIVHFLQLNLDVQTHVPYYTYFVYNIHNSRTRYVYICTVFTRSLDNSPNINGFYRLCPYHTIRITFSRYSDLLYFFIYTIKFC</sequence>
<dbReference type="AlphaFoldDB" id="A0A8D9AGR0"/>
<accession>A0A8D9AGR0</accession>
<dbReference type="EMBL" id="HBUF01221206">
    <property type="protein sequence ID" value="CAG6669493.1"/>
    <property type="molecule type" value="Transcribed_RNA"/>
</dbReference>
<reference evidence="1" key="1">
    <citation type="submission" date="2021-05" db="EMBL/GenBank/DDBJ databases">
        <authorList>
            <person name="Alioto T."/>
            <person name="Alioto T."/>
            <person name="Gomez Garrido J."/>
        </authorList>
    </citation>
    <scope>NUCLEOTIDE SEQUENCE</scope>
</reference>
<dbReference type="EMBL" id="HBUF01047321">
    <property type="protein sequence ID" value="CAG6620257.1"/>
    <property type="molecule type" value="Transcribed_RNA"/>
</dbReference>
<dbReference type="EMBL" id="HBUF01567117">
    <property type="protein sequence ID" value="CAG6764979.1"/>
    <property type="molecule type" value="Transcribed_RNA"/>
</dbReference>
<dbReference type="EMBL" id="HBUF01360313">
    <property type="protein sequence ID" value="CAG6720314.1"/>
    <property type="molecule type" value="Transcribed_RNA"/>
</dbReference>